<sequence length="330" mass="37726">MAAPLHSSSSSISEPGTSHGLGNQDPRESQLRLVLVGKTGAGKSATGNSILGKKAFHSTIAAKSITKVCEKGSNTWTGREIVVVDTPGLFDTEVPDADTQKEIARCILLTSPGPHALLLVVPLGQYTKEQQEATQKVLMMFGATARRFMILLFTRKDDLDNEEFCDYIKEAPKFIQDLMKESRDRHCLFNNKATGAEQEAQRARLLDLVQRMVMENEGGFYTNEMYQRAEEEIQKQIRVIEEQCRAELEREKKQIREEYEEKMRNLADSLEWEKRKAEMERVLAEREKHYVSRQRNARGEVEHQNKILDIIMGALKSARLNFTRLFRFSE</sequence>
<dbReference type="InterPro" id="IPR045058">
    <property type="entry name" value="GIMA/IAN/Toc"/>
</dbReference>
<organism evidence="7 8">
    <name type="scientific">Phyllostomus discolor</name>
    <name type="common">pale spear-nosed bat</name>
    <dbReference type="NCBI Taxonomy" id="89673"/>
    <lineage>
        <taxon>Eukaryota</taxon>
        <taxon>Metazoa</taxon>
        <taxon>Chordata</taxon>
        <taxon>Craniata</taxon>
        <taxon>Vertebrata</taxon>
        <taxon>Euteleostomi</taxon>
        <taxon>Mammalia</taxon>
        <taxon>Eutheria</taxon>
        <taxon>Laurasiatheria</taxon>
        <taxon>Chiroptera</taxon>
        <taxon>Yangochiroptera</taxon>
        <taxon>Phyllostomidae</taxon>
        <taxon>Phyllostominae</taxon>
        <taxon>Phyllostomus</taxon>
    </lineage>
</organism>
<evidence type="ECO:0000313" key="7">
    <source>
        <dbReference type="Proteomes" id="UP000504628"/>
    </source>
</evidence>
<dbReference type="CDD" id="cd01852">
    <property type="entry name" value="AIG1"/>
    <property type="match status" value="1"/>
</dbReference>
<evidence type="ECO:0000259" key="6">
    <source>
        <dbReference type="PROSITE" id="PS51720"/>
    </source>
</evidence>
<dbReference type="FunCoup" id="A0A7E6CIW3">
    <property type="interactions" value="261"/>
</dbReference>
<dbReference type="PANTHER" id="PTHR10903">
    <property type="entry name" value="GTPASE, IMAP FAMILY MEMBER-RELATED"/>
    <property type="match status" value="1"/>
</dbReference>
<keyword evidence="4" id="KW-0175">Coiled coil</keyword>
<comment type="similarity">
    <text evidence="1">Belongs to the TRAFAC class TrmE-Era-EngA-EngB-Septin-like GTPase superfamily. AIG1/Toc34/Toc159-like paraseptin GTPase family. IAN subfamily.</text>
</comment>
<keyword evidence="7" id="KW-1185">Reference proteome</keyword>
<dbReference type="InterPro" id="IPR027417">
    <property type="entry name" value="P-loop_NTPase"/>
</dbReference>
<reference evidence="8" key="1">
    <citation type="submission" date="2025-08" db="UniProtKB">
        <authorList>
            <consortium name="RefSeq"/>
        </authorList>
    </citation>
    <scope>IDENTIFICATION</scope>
    <source>
        <tissue evidence="8">Muscle</tissue>
    </source>
</reference>
<dbReference type="Pfam" id="PF04548">
    <property type="entry name" value="AIG1"/>
    <property type="match status" value="1"/>
</dbReference>
<dbReference type="GO" id="GO:0005829">
    <property type="term" value="C:cytosol"/>
    <property type="evidence" value="ECO:0007669"/>
    <property type="project" value="TreeGrafter"/>
</dbReference>
<evidence type="ECO:0000256" key="4">
    <source>
        <dbReference type="SAM" id="Coils"/>
    </source>
</evidence>
<evidence type="ECO:0000313" key="8">
    <source>
        <dbReference type="RefSeq" id="XP_035866918.1"/>
    </source>
</evidence>
<dbReference type="Proteomes" id="UP000504628">
    <property type="component" value="Chromosome 10"/>
</dbReference>
<proteinExistence type="inferred from homology"/>
<dbReference type="AlphaFoldDB" id="A0A7E6CIW3"/>
<dbReference type="FunFam" id="3.40.50.300:FF:000366">
    <property type="entry name" value="GTPase, IMAP family member 2"/>
    <property type="match status" value="1"/>
</dbReference>
<protein>
    <submittedName>
        <fullName evidence="8">GTPase IMAP family member 4-like isoform X2</fullName>
    </submittedName>
</protein>
<dbReference type="PROSITE" id="PS51720">
    <property type="entry name" value="G_AIG1"/>
    <property type="match status" value="1"/>
</dbReference>
<dbReference type="InParanoid" id="A0A7E6CIW3"/>
<dbReference type="Gene3D" id="3.40.50.300">
    <property type="entry name" value="P-loop containing nucleotide triphosphate hydrolases"/>
    <property type="match status" value="1"/>
</dbReference>
<gene>
    <name evidence="8" type="primary">LOC114507465</name>
</gene>
<dbReference type="RefSeq" id="XP_035866918.1">
    <property type="nucleotide sequence ID" value="XM_036011025.1"/>
</dbReference>
<dbReference type="InterPro" id="IPR006703">
    <property type="entry name" value="G_AIG1"/>
</dbReference>
<feature type="region of interest" description="Disordered" evidence="5">
    <location>
        <begin position="1"/>
        <end position="26"/>
    </location>
</feature>
<dbReference type="GeneID" id="114507465"/>
<evidence type="ECO:0000256" key="5">
    <source>
        <dbReference type="SAM" id="MobiDB-lite"/>
    </source>
</evidence>
<evidence type="ECO:0000256" key="3">
    <source>
        <dbReference type="ARBA" id="ARBA00023134"/>
    </source>
</evidence>
<dbReference type="OrthoDB" id="5985928at2759"/>
<accession>A0A7E6CIW3</accession>
<name>A0A7E6CIW3_9CHIR</name>
<keyword evidence="3" id="KW-0342">GTP-binding</keyword>
<evidence type="ECO:0000256" key="1">
    <source>
        <dbReference type="ARBA" id="ARBA00008535"/>
    </source>
</evidence>
<dbReference type="SUPFAM" id="SSF52540">
    <property type="entry name" value="P-loop containing nucleoside triphosphate hydrolases"/>
    <property type="match status" value="1"/>
</dbReference>
<feature type="coiled-coil region" evidence="4">
    <location>
        <begin position="223"/>
        <end position="287"/>
    </location>
</feature>
<dbReference type="PANTHER" id="PTHR10903:SF182">
    <property type="entry name" value="GTPASE IMAP FAMILY MEMBER 4"/>
    <property type="match status" value="1"/>
</dbReference>
<evidence type="ECO:0000256" key="2">
    <source>
        <dbReference type="ARBA" id="ARBA00022741"/>
    </source>
</evidence>
<dbReference type="GO" id="GO:0005525">
    <property type="term" value="F:GTP binding"/>
    <property type="evidence" value="ECO:0007669"/>
    <property type="project" value="UniProtKB-KW"/>
</dbReference>
<feature type="domain" description="AIG1-type G" evidence="6">
    <location>
        <begin position="28"/>
        <end position="230"/>
    </location>
</feature>
<keyword evidence="2" id="KW-0547">Nucleotide-binding</keyword>